<comment type="similarity">
    <text evidence="2">Belongs to the THAP1 family.</text>
</comment>
<dbReference type="GO" id="GO:0008270">
    <property type="term" value="F:zinc ion binding"/>
    <property type="evidence" value="ECO:0007669"/>
    <property type="project" value="UniProtKB-KW"/>
</dbReference>
<dbReference type="InterPro" id="IPR026516">
    <property type="entry name" value="THAP1/10"/>
</dbReference>
<evidence type="ECO:0000256" key="1">
    <source>
        <dbReference type="ARBA" id="ARBA00004642"/>
    </source>
</evidence>
<keyword evidence="4 12" id="KW-0863">Zinc-finger</keyword>
<dbReference type="GO" id="GO:0005654">
    <property type="term" value="C:nucleoplasm"/>
    <property type="evidence" value="ECO:0007669"/>
    <property type="project" value="UniProtKB-SubCell"/>
</dbReference>
<dbReference type="Pfam" id="PF05485">
    <property type="entry name" value="THAP"/>
    <property type="match status" value="1"/>
</dbReference>
<dbReference type="SMART" id="SM00692">
    <property type="entry name" value="DM3"/>
    <property type="match status" value="1"/>
</dbReference>
<evidence type="ECO:0000256" key="6">
    <source>
        <dbReference type="ARBA" id="ARBA00023015"/>
    </source>
</evidence>
<feature type="region of interest" description="Disordered" evidence="14">
    <location>
        <begin position="88"/>
        <end position="159"/>
    </location>
</feature>
<dbReference type="Gene3D" id="6.20.210.20">
    <property type="entry name" value="THAP domain"/>
    <property type="match status" value="1"/>
</dbReference>
<sequence length="290" mass="33182">MVESCTAVNCCNRRTKGVKMKFHRIPINPYLRNLWLHAIRRINFTPSRTAVICEKHFTPQDYEVNVHGNRVLKKSAVPSIFNLSQQRGLNRKHDCSEEADNKNMLEASSLKLTDKPMSEEADDENVLEAGPSHLKDNPASELASGNENMLQTGQPNSTGKITSEVARVAGNENMLEAGPSNLIDRLGSSESCESSGSCNLGVCRARREPVYFEDFKFHDLNNMQRRKKFWEISHEHVQKYRKVNKYNLCRISRLKKKLESLNRLVDELLKEKKITAAQSFVLKRPKSNYF</sequence>
<feature type="coiled-coil region" evidence="13">
    <location>
        <begin position="251"/>
        <end position="278"/>
    </location>
</feature>
<dbReference type="PROSITE" id="PS50950">
    <property type="entry name" value="ZF_THAP"/>
    <property type="match status" value="1"/>
</dbReference>
<feature type="compositionally biased region" description="Basic and acidic residues" evidence="14">
    <location>
        <begin position="91"/>
        <end position="103"/>
    </location>
</feature>
<evidence type="ECO:0000313" key="16">
    <source>
        <dbReference type="EMBL" id="VEN59234.1"/>
    </source>
</evidence>
<dbReference type="InterPro" id="IPR006612">
    <property type="entry name" value="THAP_Znf"/>
</dbReference>
<keyword evidence="9" id="KW-0804">Transcription</keyword>
<keyword evidence="6" id="KW-0805">Transcription regulation</keyword>
<dbReference type="Proteomes" id="UP000410492">
    <property type="component" value="Unassembled WGS sequence"/>
</dbReference>
<evidence type="ECO:0000256" key="8">
    <source>
        <dbReference type="ARBA" id="ARBA00023125"/>
    </source>
</evidence>
<keyword evidence="3" id="KW-0479">Metal-binding</keyword>
<proteinExistence type="inferred from homology"/>
<keyword evidence="5" id="KW-0862">Zinc</keyword>
<evidence type="ECO:0000256" key="4">
    <source>
        <dbReference type="ARBA" id="ARBA00022771"/>
    </source>
</evidence>
<keyword evidence="8 12" id="KW-0238">DNA-binding</keyword>
<evidence type="ECO:0000259" key="15">
    <source>
        <dbReference type="PROSITE" id="PS50950"/>
    </source>
</evidence>
<evidence type="ECO:0000256" key="2">
    <source>
        <dbReference type="ARBA" id="ARBA00006177"/>
    </source>
</evidence>
<name>A0A653DGT7_CALMS</name>
<feature type="compositionally biased region" description="Polar residues" evidence="14">
    <location>
        <begin position="143"/>
        <end position="159"/>
    </location>
</feature>
<gene>
    <name evidence="16" type="ORF">CALMAC_LOCUS17341</name>
</gene>
<keyword evidence="7 13" id="KW-0175">Coiled coil</keyword>
<organism evidence="16 17">
    <name type="scientific">Callosobruchus maculatus</name>
    <name type="common">Southern cowpea weevil</name>
    <name type="synonym">Pulse bruchid</name>
    <dbReference type="NCBI Taxonomy" id="64391"/>
    <lineage>
        <taxon>Eukaryota</taxon>
        <taxon>Metazoa</taxon>
        <taxon>Ecdysozoa</taxon>
        <taxon>Arthropoda</taxon>
        <taxon>Hexapoda</taxon>
        <taxon>Insecta</taxon>
        <taxon>Pterygota</taxon>
        <taxon>Neoptera</taxon>
        <taxon>Endopterygota</taxon>
        <taxon>Coleoptera</taxon>
        <taxon>Polyphaga</taxon>
        <taxon>Cucujiformia</taxon>
        <taxon>Chrysomeloidea</taxon>
        <taxon>Chrysomelidae</taxon>
        <taxon>Bruchinae</taxon>
        <taxon>Bruchini</taxon>
        <taxon>Callosobruchus</taxon>
    </lineage>
</organism>
<dbReference type="GO" id="GO:0043565">
    <property type="term" value="F:sequence-specific DNA binding"/>
    <property type="evidence" value="ECO:0007669"/>
    <property type="project" value="InterPro"/>
</dbReference>
<dbReference type="PANTHER" id="PTHR46600">
    <property type="entry name" value="THAP DOMAIN-CONTAINING"/>
    <property type="match status" value="1"/>
</dbReference>
<dbReference type="SMART" id="SM00980">
    <property type="entry name" value="THAP"/>
    <property type="match status" value="1"/>
</dbReference>
<evidence type="ECO:0000256" key="7">
    <source>
        <dbReference type="ARBA" id="ARBA00023054"/>
    </source>
</evidence>
<keyword evidence="10" id="KW-0539">Nucleus</keyword>
<dbReference type="PANTHER" id="PTHR46600:SF1">
    <property type="entry name" value="THAP DOMAIN-CONTAINING PROTEIN 1"/>
    <property type="match status" value="1"/>
</dbReference>
<evidence type="ECO:0000313" key="17">
    <source>
        <dbReference type="Proteomes" id="UP000410492"/>
    </source>
</evidence>
<evidence type="ECO:0000256" key="14">
    <source>
        <dbReference type="SAM" id="MobiDB-lite"/>
    </source>
</evidence>
<evidence type="ECO:0000256" key="13">
    <source>
        <dbReference type="SAM" id="Coils"/>
    </source>
</evidence>
<dbReference type="AlphaFoldDB" id="A0A653DGT7"/>
<comment type="subcellular location">
    <subcellularLocation>
        <location evidence="1">Nucleus</location>
        <location evidence="1">Nucleoplasm</location>
    </subcellularLocation>
</comment>
<keyword evidence="11" id="KW-0131">Cell cycle</keyword>
<evidence type="ECO:0000256" key="10">
    <source>
        <dbReference type="ARBA" id="ARBA00023242"/>
    </source>
</evidence>
<accession>A0A653DGT7</accession>
<reference evidence="16 17" key="1">
    <citation type="submission" date="2019-01" db="EMBL/GenBank/DDBJ databases">
        <authorList>
            <person name="Sayadi A."/>
        </authorList>
    </citation>
    <scope>NUCLEOTIDE SEQUENCE [LARGE SCALE GENOMIC DNA]</scope>
</reference>
<dbReference type="OrthoDB" id="7312725at2759"/>
<evidence type="ECO:0000256" key="11">
    <source>
        <dbReference type="ARBA" id="ARBA00023306"/>
    </source>
</evidence>
<feature type="domain" description="THAP-type" evidence="15">
    <location>
        <begin position="1"/>
        <end position="81"/>
    </location>
</feature>
<dbReference type="InterPro" id="IPR038441">
    <property type="entry name" value="THAP_Znf_sf"/>
</dbReference>
<evidence type="ECO:0000256" key="9">
    <source>
        <dbReference type="ARBA" id="ARBA00023163"/>
    </source>
</evidence>
<evidence type="ECO:0000256" key="3">
    <source>
        <dbReference type="ARBA" id="ARBA00022723"/>
    </source>
</evidence>
<dbReference type="EMBL" id="CAACVG010011949">
    <property type="protein sequence ID" value="VEN59234.1"/>
    <property type="molecule type" value="Genomic_DNA"/>
</dbReference>
<keyword evidence="17" id="KW-1185">Reference proteome</keyword>
<evidence type="ECO:0000256" key="12">
    <source>
        <dbReference type="PROSITE-ProRule" id="PRU00309"/>
    </source>
</evidence>
<protein>
    <recommendedName>
        <fullName evidence="15">THAP-type domain-containing protein</fullName>
    </recommendedName>
</protein>
<dbReference type="SUPFAM" id="SSF57716">
    <property type="entry name" value="Glucocorticoid receptor-like (DNA-binding domain)"/>
    <property type="match status" value="1"/>
</dbReference>
<evidence type="ECO:0000256" key="5">
    <source>
        <dbReference type="ARBA" id="ARBA00022833"/>
    </source>
</evidence>